<feature type="non-terminal residue" evidence="5">
    <location>
        <position position="119"/>
    </location>
</feature>
<protein>
    <submittedName>
        <fullName evidence="5">Primosomal protein N</fullName>
    </submittedName>
</protein>
<evidence type="ECO:0000313" key="5">
    <source>
        <dbReference type="EMBL" id="MBC8359899.1"/>
    </source>
</evidence>
<dbReference type="Proteomes" id="UP000603434">
    <property type="component" value="Unassembled WGS sequence"/>
</dbReference>
<feature type="domain" description="Primosomal protein N' 3' DNA-binding" evidence="4">
    <location>
        <begin position="9"/>
        <end position="104"/>
    </location>
</feature>
<dbReference type="EMBL" id="JACNJH010000034">
    <property type="protein sequence ID" value="MBC8359899.1"/>
    <property type="molecule type" value="Genomic_DNA"/>
</dbReference>
<proteinExistence type="predicted"/>
<evidence type="ECO:0000256" key="1">
    <source>
        <dbReference type="ARBA" id="ARBA00022741"/>
    </source>
</evidence>
<evidence type="ECO:0000313" key="6">
    <source>
        <dbReference type="Proteomes" id="UP000603434"/>
    </source>
</evidence>
<dbReference type="GO" id="GO:0005524">
    <property type="term" value="F:ATP binding"/>
    <property type="evidence" value="ECO:0007669"/>
    <property type="project" value="UniProtKB-KW"/>
</dbReference>
<dbReference type="Pfam" id="PF17764">
    <property type="entry name" value="PriA_3primeBD"/>
    <property type="match status" value="1"/>
</dbReference>
<dbReference type="Gene3D" id="3.40.1440.60">
    <property type="entry name" value="PriA, 3(prime) DNA-binding domain"/>
    <property type="match status" value="1"/>
</dbReference>
<gene>
    <name evidence="5" type="ORF">H8E23_00690</name>
</gene>
<keyword evidence="1" id="KW-0547">Nucleotide-binding</keyword>
<keyword evidence="3" id="KW-0238">DNA-binding</keyword>
<dbReference type="InterPro" id="IPR042115">
    <property type="entry name" value="PriA_3primeBD_sf"/>
</dbReference>
<evidence type="ECO:0000256" key="3">
    <source>
        <dbReference type="ARBA" id="ARBA00023125"/>
    </source>
</evidence>
<dbReference type="GO" id="GO:0006302">
    <property type="term" value="P:double-strand break repair"/>
    <property type="evidence" value="ECO:0007669"/>
    <property type="project" value="TreeGrafter"/>
</dbReference>
<organism evidence="5 6">
    <name type="scientific">Candidatus Desulfatibia profunda</name>
    <dbReference type="NCBI Taxonomy" id="2841695"/>
    <lineage>
        <taxon>Bacteria</taxon>
        <taxon>Pseudomonadati</taxon>
        <taxon>Thermodesulfobacteriota</taxon>
        <taxon>Desulfobacteria</taxon>
        <taxon>Desulfobacterales</taxon>
        <taxon>Desulfobacterales incertae sedis</taxon>
        <taxon>Candidatus Desulfatibia</taxon>
    </lineage>
</organism>
<dbReference type="GO" id="GO:0006270">
    <property type="term" value="P:DNA replication initiation"/>
    <property type="evidence" value="ECO:0007669"/>
    <property type="project" value="TreeGrafter"/>
</dbReference>
<comment type="caution">
    <text evidence="5">The sequence shown here is derived from an EMBL/GenBank/DDBJ whole genome shotgun (WGS) entry which is preliminary data.</text>
</comment>
<accession>A0A8J6NPP1</accession>
<evidence type="ECO:0000256" key="2">
    <source>
        <dbReference type="ARBA" id="ARBA00022840"/>
    </source>
</evidence>
<keyword evidence="2" id="KW-0067">ATP-binding</keyword>
<dbReference type="PANTHER" id="PTHR30580">
    <property type="entry name" value="PRIMOSOMAL PROTEIN N"/>
    <property type="match status" value="1"/>
</dbReference>
<evidence type="ECO:0000259" key="4">
    <source>
        <dbReference type="Pfam" id="PF17764"/>
    </source>
</evidence>
<dbReference type="GO" id="GO:0043138">
    <property type="term" value="F:3'-5' DNA helicase activity"/>
    <property type="evidence" value="ECO:0007669"/>
    <property type="project" value="TreeGrafter"/>
</dbReference>
<dbReference type="InterPro" id="IPR041222">
    <property type="entry name" value="PriA_3primeBD"/>
</dbReference>
<sequence length="119" mass="13403">MTPTPIRIDVAVALPVYHTFTYNVPENLAPLTSVGKRVLVPFGRRRVTGYMLGYSQDDPQKDIKIILDVLDETPLFPLSMIPFLRWIADYYVHPIGEVIKNALPGGINLYDFVSIAITQ</sequence>
<dbReference type="AlphaFoldDB" id="A0A8J6NPP1"/>
<dbReference type="PANTHER" id="PTHR30580:SF0">
    <property type="entry name" value="PRIMOSOMAL PROTEIN N"/>
    <property type="match status" value="1"/>
</dbReference>
<name>A0A8J6NPP1_9BACT</name>
<dbReference type="GO" id="GO:0006310">
    <property type="term" value="P:DNA recombination"/>
    <property type="evidence" value="ECO:0007669"/>
    <property type="project" value="TreeGrafter"/>
</dbReference>
<reference evidence="5 6" key="1">
    <citation type="submission" date="2020-08" db="EMBL/GenBank/DDBJ databases">
        <title>Bridging the membrane lipid divide: bacteria of the FCB group superphylum have the potential to synthesize archaeal ether lipids.</title>
        <authorList>
            <person name="Villanueva L."/>
            <person name="Von Meijenfeldt F.A.B."/>
            <person name="Westbye A.B."/>
            <person name="Yadav S."/>
            <person name="Hopmans E.C."/>
            <person name="Dutilh B.E."/>
            <person name="Sinninghe Damste J.S."/>
        </authorList>
    </citation>
    <scope>NUCLEOTIDE SEQUENCE [LARGE SCALE GENOMIC DNA]</scope>
    <source>
        <strain evidence="5">NIOZ-UU30</strain>
    </source>
</reference>
<dbReference type="FunFam" id="3.40.1440.60:FF:000001">
    <property type="entry name" value="Primosomal protein N"/>
    <property type="match status" value="1"/>
</dbReference>
<dbReference type="GO" id="GO:0003677">
    <property type="term" value="F:DNA binding"/>
    <property type="evidence" value="ECO:0007669"/>
    <property type="project" value="UniProtKB-KW"/>
</dbReference>